<reference evidence="4 5" key="1">
    <citation type="journal article" date="2017" name="Front. Microbiol.">
        <title>New Insights into the Diversity of the Genus Faecalibacterium.</title>
        <authorList>
            <person name="Benevides L."/>
            <person name="Burman S."/>
            <person name="Martin R."/>
            <person name="Robert V."/>
            <person name="Thomas M."/>
            <person name="Miquel S."/>
            <person name="Chain F."/>
            <person name="Sokol H."/>
            <person name="Bermudez-Humaran L.G."/>
            <person name="Morrison M."/>
            <person name="Langella P."/>
            <person name="Azevedo V.A."/>
            <person name="Chatel J.M."/>
            <person name="Soares S."/>
        </authorList>
    </citation>
    <scope>NUCLEOTIDE SEQUENCE [LARGE SCALE GENOMIC DNA]</scope>
    <source>
        <strain evidence="3 5">CNCM I 4542</strain>
        <strain evidence="2 4">CNCM I 4546</strain>
    </source>
</reference>
<dbReference type="RefSeq" id="WP_097782270.1">
    <property type="nucleotide sequence ID" value="NZ_NMTS02000096.1"/>
</dbReference>
<reference evidence="3" key="2">
    <citation type="submission" date="2017-07" db="EMBL/GenBank/DDBJ databases">
        <authorList>
            <person name="Sun Z.S."/>
            <person name="Albrecht U."/>
            <person name="Echele G."/>
            <person name="Lee C.C."/>
        </authorList>
    </citation>
    <scope>NUCLEOTIDE SEQUENCE</scope>
    <source>
        <strain evidence="3">CNCM I 4542</strain>
        <strain evidence="2">CNCM I 4546</strain>
    </source>
</reference>
<sequence length="75" mass="8291">MRDTALLPYPVITAAVQGDPDAVNRVIGHYSGYIAALSTRTSYDSQGCPHSQVDDDLRRRLETKLIIAILDFDLT</sequence>
<dbReference type="EMBL" id="NMTV01000024">
    <property type="protein sequence ID" value="PDX73414.1"/>
    <property type="molecule type" value="Genomic_DNA"/>
</dbReference>
<evidence type="ECO:0000313" key="2">
    <source>
        <dbReference type="EMBL" id="PDX73414.1"/>
    </source>
</evidence>
<evidence type="ECO:0000313" key="3">
    <source>
        <dbReference type="EMBL" id="PLK28566.1"/>
    </source>
</evidence>
<name>A0A2A6ZML8_9FIRM</name>
<organism evidence="3 5">
    <name type="scientific">Faecalibacterium prausnitzii</name>
    <dbReference type="NCBI Taxonomy" id="853"/>
    <lineage>
        <taxon>Bacteria</taxon>
        <taxon>Bacillati</taxon>
        <taxon>Bacillota</taxon>
        <taxon>Clostridia</taxon>
        <taxon>Eubacteriales</taxon>
        <taxon>Oscillospiraceae</taxon>
        <taxon>Faecalibacterium</taxon>
    </lineage>
</organism>
<evidence type="ECO:0000313" key="4">
    <source>
        <dbReference type="Proteomes" id="UP000219901"/>
    </source>
</evidence>
<dbReference type="AlphaFoldDB" id="A0A2A6ZML8"/>
<evidence type="ECO:0000259" key="1">
    <source>
        <dbReference type="Pfam" id="PF12645"/>
    </source>
</evidence>
<protein>
    <submittedName>
        <fullName evidence="3">Helix-turn-helix domain-containing protein</fullName>
    </submittedName>
    <submittedName>
        <fullName evidence="2">Transcriptional regulator</fullName>
    </submittedName>
</protein>
<dbReference type="InterPro" id="IPR024760">
    <property type="entry name" value="HTH_dom_conjug_TS-like"/>
</dbReference>
<accession>A0A2A6ZML8</accession>
<dbReference type="Proteomes" id="UP000219901">
    <property type="component" value="Unassembled WGS sequence"/>
</dbReference>
<evidence type="ECO:0000313" key="5">
    <source>
        <dbReference type="Proteomes" id="UP000221015"/>
    </source>
</evidence>
<feature type="domain" description="Helix-turn-helix conjugative transposon-like" evidence="1">
    <location>
        <begin position="9"/>
        <end position="73"/>
    </location>
</feature>
<proteinExistence type="predicted"/>
<gene>
    <name evidence="3" type="ORF">CGS50_012685</name>
    <name evidence="2" type="ORF">CGS55_03115</name>
</gene>
<comment type="caution">
    <text evidence="3">The sequence shown here is derived from an EMBL/GenBank/DDBJ whole genome shotgun (WGS) entry which is preliminary data.</text>
</comment>
<dbReference type="EMBL" id="NMTS02000096">
    <property type="protein sequence ID" value="PLK28566.1"/>
    <property type="molecule type" value="Genomic_DNA"/>
</dbReference>
<dbReference type="Pfam" id="PF12645">
    <property type="entry name" value="HTH_16"/>
    <property type="match status" value="1"/>
</dbReference>
<dbReference type="Proteomes" id="UP000221015">
    <property type="component" value="Unassembled WGS sequence"/>
</dbReference>